<evidence type="ECO:0000313" key="4">
    <source>
        <dbReference type="EMBL" id="MFC6591852.1"/>
    </source>
</evidence>
<proteinExistence type="predicted"/>
<accession>A0ABW1YEB7</accession>
<dbReference type="Gene3D" id="3.40.630.30">
    <property type="match status" value="1"/>
</dbReference>
<dbReference type="RefSeq" id="WP_380082862.1">
    <property type="nucleotide sequence ID" value="NZ_JBHSWD010000001.1"/>
</dbReference>
<dbReference type="PANTHER" id="PTHR43877">
    <property type="entry name" value="AMINOALKYLPHOSPHONATE N-ACETYLTRANSFERASE-RELATED-RELATED"/>
    <property type="match status" value="1"/>
</dbReference>
<dbReference type="Proteomes" id="UP001596297">
    <property type="component" value="Unassembled WGS sequence"/>
</dbReference>
<keyword evidence="2 4" id="KW-0012">Acyltransferase</keyword>
<organism evidence="4 5">
    <name type="scientific">Deinococcus lacus</name>
    <dbReference type="NCBI Taxonomy" id="392561"/>
    <lineage>
        <taxon>Bacteria</taxon>
        <taxon>Thermotogati</taxon>
        <taxon>Deinococcota</taxon>
        <taxon>Deinococci</taxon>
        <taxon>Deinococcales</taxon>
        <taxon>Deinococcaceae</taxon>
        <taxon>Deinococcus</taxon>
    </lineage>
</organism>
<evidence type="ECO:0000259" key="3">
    <source>
        <dbReference type="PROSITE" id="PS51186"/>
    </source>
</evidence>
<dbReference type="EMBL" id="JBHSWD010000001">
    <property type="protein sequence ID" value="MFC6591852.1"/>
    <property type="molecule type" value="Genomic_DNA"/>
</dbReference>
<evidence type="ECO:0000256" key="2">
    <source>
        <dbReference type="ARBA" id="ARBA00023315"/>
    </source>
</evidence>
<reference evidence="5" key="1">
    <citation type="journal article" date="2019" name="Int. J. Syst. Evol. Microbiol.">
        <title>The Global Catalogue of Microorganisms (GCM) 10K type strain sequencing project: providing services to taxonomists for standard genome sequencing and annotation.</title>
        <authorList>
            <consortium name="The Broad Institute Genomics Platform"/>
            <consortium name="The Broad Institute Genome Sequencing Center for Infectious Disease"/>
            <person name="Wu L."/>
            <person name="Ma J."/>
        </authorList>
    </citation>
    <scope>NUCLEOTIDE SEQUENCE [LARGE SCALE GENOMIC DNA]</scope>
    <source>
        <strain evidence="5">CGMCC 1.15772</strain>
    </source>
</reference>
<evidence type="ECO:0000313" key="5">
    <source>
        <dbReference type="Proteomes" id="UP001596297"/>
    </source>
</evidence>
<dbReference type="InterPro" id="IPR000182">
    <property type="entry name" value="GNAT_dom"/>
</dbReference>
<keyword evidence="1 4" id="KW-0808">Transferase</keyword>
<sequence>MSGFCIRPLGPADAPAYRELRLAALQETPGAFVTTAEDFATRPLEVLAQRLQPSPENVTFGAFIGSAELVGMVILARESGERSRHRAYIFGVAVLQKAQGQGIGRALMETAIAYARELKGLSSLHLDVMEGQIAALELYRSLGFEVWGTDPAAMQVGGRRVAAHAMWLAL</sequence>
<dbReference type="Pfam" id="PF00583">
    <property type="entry name" value="Acetyltransf_1"/>
    <property type="match status" value="1"/>
</dbReference>
<name>A0ABW1YEB7_9DEIO</name>
<dbReference type="CDD" id="cd04301">
    <property type="entry name" value="NAT_SF"/>
    <property type="match status" value="1"/>
</dbReference>
<gene>
    <name evidence="4" type="ORF">ACFP81_07410</name>
</gene>
<dbReference type="GO" id="GO:0016746">
    <property type="term" value="F:acyltransferase activity"/>
    <property type="evidence" value="ECO:0007669"/>
    <property type="project" value="UniProtKB-KW"/>
</dbReference>
<dbReference type="SUPFAM" id="SSF55729">
    <property type="entry name" value="Acyl-CoA N-acyltransferases (Nat)"/>
    <property type="match status" value="1"/>
</dbReference>
<comment type="caution">
    <text evidence="4">The sequence shown here is derived from an EMBL/GenBank/DDBJ whole genome shotgun (WGS) entry which is preliminary data.</text>
</comment>
<keyword evidence="5" id="KW-1185">Reference proteome</keyword>
<dbReference type="InterPro" id="IPR016181">
    <property type="entry name" value="Acyl_CoA_acyltransferase"/>
</dbReference>
<dbReference type="InterPro" id="IPR050832">
    <property type="entry name" value="Bact_Acetyltransf"/>
</dbReference>
<dbReference type="EC" id="2.3.-.-" evidence="4"/>
<protein>
    <submittedName>
        <fullName evidence="4">GNAT family N-acetyltransferase</fullName>
        <ecNumber evidence="4">2.3.-.-</ecNumber>
    </submittedName>
</protein>
<dbReference type="PROSITE" id="PS51186">
    <property type="entry name" value="GNAT"/>
    <property type="match status" value="1"/>
</dbReference>
<evidence type="ECO:0000256" key="1">
    <source>
        <dbReference type="ARBA" id="ARBA00022679"/>
    </source>
</evidence>
<feature type="domain" description="N-acetyltransferase" evidence="3">
    <location>
        <begin position="4"/>
        <end position="170"/>
    </location>
</feature>